<dbReference type="AlphaFoldDB" id="A0A4R2NAE8"/>
<keyword evidence="8 15" id="KW-0378">Hydrolase</keyword>
<dbReference type="GO" id="GO:0008821">
    <property type="term" value="F:crossover junction DNA endonuclease activity"/>
    <property type="evidence" value="ECO:0007669"/>
    <property type="project" value="UniProtKB-EC"/>
</dbReference>
<evidence type="ECO:0000256" key="15">
    <source>
        <dbReference type="PIRNR" id="PIRNR001007"/>
    </source>
</evidence>
<reference evidence="16 17" key="1">
    <citation type="submission" date="2019-03" db="EMBL/GenBank/DDBJ databases">
        <title>Genomic Encyclopedia of Type Strains, Phase IV (KMG-IV): sequencing the most valuable type-strain genomes for metagenomic binning, comparative biology and taxonomic classification.</title>
        <authorList>
            <person name="Goeker M."/>
        </authorList>
    </citation>
    <scope>NUCLEOTIDE SEQUENCE [LARGE SCALE GENOMIC DNA]</scope>
    <source>
        <strain evidence="16 17">DSM 16380</strain>
    </source>
</reference>
<keyword evidence="7 15" id="KW-0227">DNA damage</keyword>
<evidence type="ECO:0000256" key="13">
    <source>
        <dbReference type="ARBA" id="ARBA00029354"/>
    </source>
</evidence>
<keyword evidence="17" id="KW-1185">Reference proteome</keyword>
<dbReference type="GO" id="GO:0006310">
    <property type="term" value="P:DNA recombination"/>
    <property type="evidence" value="ECO:0007669"/>
    <property type="project" value="UniProtKB-KW"/>
</dbReference>
<comment type="catalytic activity">
    <reaction evidence="13 15">
        <text>Endonucleolytic cleavage at a junction such as a reciprocal single-stranded crossover between two homologous DNA duplexes (Holliday junction).</text>
        <dbReference type="EC" id="3.1.21.10"/>
    </reaction>
</comment>
<protein>
    <recommendedName>
        <fullName evidence="3 15">Crossover junction endodeoxyribonuclease rusA</fullName>
        <ecNumber evidence="14 15">3.1.21.10</ecNumber>
    </recommendedName>
</protein>
<dbReference type="Gene3D" id="3.30.1330.70">
    <property type="entry name" value="Holliday junction resolvase RusA"/>
    <property type="match status" value="1"/>
</dbReference>
<dbReference type="InterPro" id="IPR036614">
    <property type="entry name" value="RusA-like_sf"/>
</dbReference>
<evidence type="ECO:0000256" key="14">
    <source>
        <dbReference type="ARBA" id="ARBA00029488"/>
    </source>
</evidence>
<evidence type="ECO:0000256" key="3">
    <source>
        <dbReference type="ARBA" id="ARBA00014885"/>
    </source>
</evidence>
<dbReference type="SUPFAM" id="SSF103084">
    <property type="entry name" value="Holliday junction resolvase RusA"/>
    <property type="match status" value="1"/>
</dbReference>
<comment type="caution">
    <text evidence="16">The sequence shown here is derived from an EMBL/GenBank/DDBJ whole genome shotgun (WGS) entry which is preliminary data.</text>
</comment>
<evidence type="ECO:0000256" key="1">
    <source>
        <dbReference type="ARBA" id="ARBA00001946"/>
    </source>
</evidence>
<evidence type="ECO:0000313" key="17">
    <source>
        <dbReference type="Proteomes" id="UP000295537"/>
    </source>
</evidence>
<dbReference type="InterPro" id="IPR008822">
    <property type="entry name" value="Endonuclease_RusA-like"/>
</dbReference>
<sequence>MTDIANEITIDLPYPPTVNTYWRHTKQGRHYITEKGKMYQSKVFVACLGYLKFEKPVSISVKVWLPDNRKRDLDNLWKVLLDSLVNAQILPDDCWQCVPKQSIEAVGIEKGGRVVVRIRELS</sequence>
<comment type="function">
    <text evidence="12">Endonuclease that resolves Holliday junction intermediates made during homologous genetic recombination and DNA repair. Exhibits sequence and structure-selective cleavage of four-way DNA junctions, where it introduces symmetrical nicks in two strands of the same polarity at the 5' side of CC dinucleotides. Corrects the defects in genetic recombination and DNA repair associated with inactivation of RuvAB or RuvC.</text>
</comment>
<keyword evidence="5" id="KW-0479">Metal-binding</keyword>
<proteinExistence type="inferred from homology"/>
<gene>
    <name evidence="16" type="ORF">EV693_10336</name>
</gene>
<dbReference type="PIRSF" id="PIRSF001007">
    <property type="entry name" value="RusA"/>
    <property type="match status" value="1"/>
</dbReference>
<dbReference type="GO" id="GO:0006281">
    <property type="term" value="P:DNA repair"/>
    <property type="evidence" value="ECO:0007669"/>
    <property type="project" value="UniProtKB-KW"/>
</dbReference>
<dbReference type="EMBL" id="SLXJ01000003">
    <property type="protein sequence ID" value="TCP18071.1"/>
    <property type="molecule type" value="Genomic_DNA"/>
</dbReference>
<comment type="subunit">
    <text evidence="2">Homodimer.</text>
</comment>
<organism evidence="16 17">
    <name type="scientific">Nicoletella semolina</name>
    <dbReference type="NCBI Taxonomy" id="271160"/>
    <lineage>
        <taxon>Bacteria</taxon>
        <taxon>Pseudomonadati</taxon>
        <taxon>Pseudomonadota</taxon>
        <taxon>Gammaproteobacteria</taxon>
        <taxon>Pasteurellales</taxon>
        <taxon>Pasteurellaceae</taxon>
        <taxon>Nicoletella</taxon>
    </lineage>
</organism>
<evidence type="ECO:0000256" key="6">
    <source>
        <dbReference type="ARBA" id="ARBA00022759"/>
    </source>
</evidence>
<keyword evidence="6 15" id="KW-0255">Endonuclease</keyword>
<evidence type="ECO:0000313" key="16">
    <source>
        <dbReference type="EMBL" id="TCP18071.1"/>
    </source>
</evidence>
<evidence type="ECO:0000256" key="8">
    <source>
        <dbReference type="ARBA" id="ARBA00022801"/>
    </source>
</evidence>
<dbReference type="Pfam" id="PF05866">
    <property type="entry name" value="RusA"/>
    <property type="match status" value="1"/>
</dbReference>
<dbReference type="EC" id="3.1.21.10" evidence="14 15"/>
<comment type="function">
    <text evidence="15">Endonuclease that resolves Holliday junction intermediates made during homologous genetic recombination and DNA repair. Exhibits sequence and structure-selective cleavage of four-way DNA junctions, where it introduces symmetrical nicks in two strands of the same polarity at the 5' side of dinucleotides. Corrects the defects in genetic recombination and DNA repair associated with inactivation of ruvAB or ruvC.</text>
</comment>
<evidence type="ECO:0000256" key="12">
    <source>
        <dbReference type="ARBA" id="ARBA00024745"/>
    </source>
</evidence>
<keyword evidence="10" id="KW-0233">DNA recombination</keyword>
<evidence type="ECO:0000256" key="5">
    <source>
        <dbReference type="ARBA" id="ARBA00022723"/>
    </source>
</evidence>
<name>A0A4R2NAE8_9PAST</name>
<evidence type="ECO:0000256" key="9">
    <source>
        <dbReference type="ARBA" id="ARBA00022842"/>
    </source>
</evidence>
<evidence type="ECO:0000256" key="2">
    <source>
        <dbReference type="ARBA" id="ARBA00011738"/>
    </source>
</evidence>
<evidence type="ECO:0000256" key="4">
    <source>
        <dbReference type="ARBA" id="ARBA00022722"/>
    </source>
</evidence>
<dbReference type="InterPro" id="IPR016281">
    <property type="entry name" value="Endonuclease_RusA"/>
</dbReference>
<comment type="cofactor">
    <cofactor evidence="1">
        <name>Mg(2+)</name>
        <dbReference type="ChEBI" id="CHEBI:18420"/>
    </cofactor>
</comment>
<accession>A0A4R2NAE8</accession>
<keyword evidence="4 15" id="KW-0540">Nuclease</keyword>
<comment type="similarity">
    <text evidence="15">Belongs to the rusA family.</text>
</comment>
<keyword evidence="9" id="KW-0460">Magnesium</keyword>
<evidence type="ECO:0000256" key="10">
    <source>
        <dbReference type="ARBA" id="ARBA00023172"/>
    </source>
</evidence>
<evidence type="ECO:0000256" key="7">
    <source>
        <dbReference type="ARBA" id="ARBA00022763"/>
    </source>
</evidence>
<dbReference type="RefSeq" id="WP_132500895.1">
    <property type="nucleotide sequence ID" value="NZ_LVXA01000001.1"/>
</dbReference>
<keyword evidence="11 15" id="KW-0234">DNA repair</keyword>
<dbReference type="GO" id="GO:0000287">
    <property type="term" value="F:magnesium ion binding"/>
    <property type="evidence" value="ECO:0007669"/>
    <property type="project" value="InterPro"/>
</dbReference>
<evidence type="ECO:0000256" key="11">
    <source>
        <dbReference type="ARBA" id="ARBA00023204"/>
    </source>
</evidence>
<dbReference type="Proteomes" id="UP000295537">
    <property type="component" value="Unassembled WGS sequence"/>
</dbReference>
<dbReference type="OrthoDB" id="73971at2"/>